<evidence type="ECO:0000259" key="2">
    <source>
        <dbReference type="Pfam" id="PF03781"/>
    </source>
</evidence>
<feature type="domain" description="Sulfatase-modifying factor enzyme-like" evidence="2">
    <location>
        <begin position="23"/>
        <end position="129"/>
    </location>
</feature>
<organism evidence="3 4">
    <name type="scientific">Candidatus Thiothrix anitrata</name>
    <dbReference type="NCBI Taxonomy" id="2823902"/>
    <lineage>
        <taxon>Bacteria</taxon>
        <taxon>Pseudomonadati</taxon>
        <taxon>Pseudomonadota</taxon>
        <taxon>Gammaproteobacteria</taxon>
        <taxon>Thiotrichales</taxon>
        <taxon>Thiotrichaceae</taxon>
        <taxon>Thiothrix</taxon>
    </lineage>
</organism>
<dbReference type="PANTHER" id="PTHR23150">
    <property type="entry name" value="SULFATASE MODIFYING FACTOR 1, 2"/>
    <property type="match status" value="1"/>
</dbReference>
<accession>A0ABX7X5N9</accession>
<proteinExistence type="predicted"/>
<dbReference type="Gene3D" id="3.90.1580.10">
    <property type="entry name" value="paralog of FGE (formylglycine-generating enzyme)"/>
    <property type="match status" value="1"/>
</dbReference>
<protein>
    <submittedName>
        <fullName evidence="3">Formylglycine-generating enzyme family protein</fullName>
    </submittedName>
</protein>
<dbReference type="InterPro" id="IPR016187">
    <property type="entry name" value="CTDL_fold"/>
</dbReference>
<dbReference type="Pfam" id="PF03781">
    <property type="entry name" value="FGE-sulfatase"/>
    <property type="match status" value="1"/>
</dbReference>
<reference evidence="3 4" key="1">
    <citation type="submission" date="2021-04" db="EMBL/GenBank/DDBJ databases">
        <title>Genomics, taxonomy and metabolism of representatives of sulfur bacteria of the genus Thiothrix: Thiothrix fructosivorans QT, Thiothrix unzii A1T and three new species, Thiothrix subterranea sp. nov., Thiothrix litoralis sp. nov. and 'Candidatus Thiothrix anitrata' sp. nov.</title>
        <authorList>
            <person name="Ravin N.V."/>
            <person name="Smolyakov D."/>
            <person name="Rudenko T.S."/>
            <person name="Mardanov A.V."/>
            <person name="Beletsky A.V."/>
            <person name="Markov N.D."/>
            <person name="Fomenkov A.I."/>
            <person name="Roberts R.J."/>
            <person name="Karnachuk O.V."/>
            <person name="Novikov A."/>
            <person name="Grabovich M.Y."/>
        </authorList>
    </citation>
    <scope>NUCLEOTIDE SEQUENCE [LARGE SCALE GENOMIC DNA]</scope>
    <source>
        <strain evidence="3 4">A52</strain>
    </source>
</reference>
<feature type="signal peptide" evidence="1">
    <location>
        <begin position="1"/>
        <end position="21"/>
    </location>
</feature>
<dbReference type="PANTHER" id="PTHR23150:SF19">
    <property type="entry name" value="FORMYLGLYCINE-GENERATING ENZYME"/>
    <property type="match status" value="1"/>
</dbReference>
<name>A0ABX7X5N9_9GAMM</name>
<dbReference type="SUPFAM" id="SSF56436">
    <property type="entry name" value="C-type lectin-like"/>
    <property type="match status" value="1"/>
</dbReference>
<dbReference type="RefSeq" id="WP_210226749.1">
    <property type="nucleotide sequence ID" value="NZ_CP072800.1"/>
</dbReference>
<evidence type="ECO:0000313" key="4">
    <source>
        <dbReference type="Proteomes" id="UP000672027"/>
    </source>
</evidence>
<dbReference type="InterPro" id="IPR005532">
    <property type="entry name" value="SUMF_dom"/>
</dbReference>
<evidence type="ECO:0000256" key="1">
    <source>
        <dbReference type="SAM" id="SignalP"/>
    </source>
</evidence>
<gene>
    <name evidence="3" type="ORF">J8380_17150</name>
</gene>
<dbReference type="EMBL" id="CP072800">
    <property type="protein sequence ID" value="QTR49923.1"/>
    <property type="molecule type" value="Genomic_DNA"/>
</dbReference>
<keyword evidence="1" id="KW-0732">Signal</keyword>
<keyword evidence="4" id="KW-1185">Reference proteome</keyword>
<feature type="chain" id="PRO_5045580723" evidence="1">
    <location>
        <begin position="22"/>
        <end position="131"/>
    </location>
</feature>
<sequence>MLKKSLCLSAMLSLLPLPSWAMEFVEIPAGCFVMGRDANFEQGDDSELPQHKVCLDAFQMGKYEVTQAEWVAVMGSNLSNFKGRTNPVEQVSWDDAKVFIKQLNKIDGSNKYRLPSEAEWEYAARAGATTT</sequence>
<dbReference type="Proteomes" id="UP000672027">
    <property type="component" value="Chromosome"/>
</dbReference>
<dbReference type="InterPro" id="IPR042095">
    <property type="entry name" value="SUMF_sf"/>
</dbReference>
<dbReference type="InterPro" id="IPR051043">
    <property type="entry name" value="Sulfatase_Mod_Factor_Kinase"/>
</dbReference>
<evidence type="ECO:0000313" key="3">
    <source>
        <dbReference type="EMBL" id="QTR49923.1"/>
    </source>
</evidence>